<dbReference type="AlphaFoldDB" id="A0A1B6EG00"/>
<organism evidence="2">
    <name type="scientific">Clastoptera arizonana</name>
    <name type="common">Arizona spittle bug</name>
    <dbReference type="NCBI Taxonomy" id="38151"/>
    <lineage>
        <taxon>Eukaryota</taxon>
        <taxon>Metazoa</taxon>
        <taxon>Ecdysozoa</taxon>
        <taxon>Arthropoda</taxon>
        <taxon>Hexapoda</taxon>
        <taxon>Insecta</taxon>
        <taxon>Pterygota</taxon>
        <taxon>Neoptera</taxon>
        <taxon>Paraneoptera</taxon>
        <taxon>Hemiptera</taxon>
        <taxon>Auchenorrhyncha</taxon>
        <taxon>Cercopoidea</taxon>
        <taxon>Clastopteridae</taxon>
        <taxon>Clastoptera</taxon>
    </lineage>
</organism>
<reference evidence="2" key="1">
    <citation type="submission" date="2015-12" db="EMBL/GenBank/DDBJ databases">
        <title>De novo transcriptome assembly of four potential Pierce s Disease insect vectors from Arizona vineyards.</title>
        <authorList>
            <person name="Tassone E.E."/>
        </authorList>
    </citation>
    <scope>NUCLEOTIDE SEQUENCE</scope>
</reference>
<evidence type="ECO:0000256" key="1">
    <source>
        <dbReference type="SAM" id="MobiDB-lite"/>
    </source>
</evidence>
<evidence type="ECO:0000313" key="2">
    <source>
        <dbReference type="EMBL" id="JAS36810.1"/>
    </source>
</evidence>
<dbReference type="EMBL" id="GEDC01000488">
    <property type="protein sequence ID" value="JAS36810.1"/>
    <property type="molecule type" value="Transcribed_RNA"/>
</dbReference>
<gene>
    <name evidence="2" type="ORF">g.6096</name>
</gene>
<protein>
    <submittedName>
        <fullName evidence="2">Uncharacterized protein</fullName>
    </submittedName>
</protein>
<name>A0A1B6EG00_9HEMI</name>
<feature type="region of interest" description="Disordered" evidence="1">
    <location>
        <begin position="225"/>
        <end position="256"/>
    </location>
</feature>
<accession>A0A1B6EG00</accession>
<sequence>MELTTEHNDSIINNYSSLLDQGLSSECTHDSINFGEETNLVRNISPNNSNEFIEQTDNFKNVTLISSASRKTENKLNGLTNDLEKNVVNGLSESQKSFNLDSKKIENNVLLDTKLTKDTKKDLNNSFSTQKLAEEVLIENLNLSLSNSRPKSGETITNDETMQQKDIFQKELQTQEGQKGVSVENSSIFSSQSRLTSQLSSTNDEFQEQHILMDSQEILEKVSISNPNSRPTSQHTFSNQGIKEQNTSAPNKLQAQDQPEDVCIKNLNMMLSNSSQQTLINDEGKEILNCQTNITQM</sequence>
<proteinExistence type="predicted"/>